<feature type="non-terminal residue" evidence="1">
    <location>
        <position position="272"/>
    </location>
</feature>
<proteinExistence type="predicted"/>
<dbReference type="EMBL" id="UINC01136901">
    <property type="protein sequence ID" value="SVD21942.1"/>
    <property type="molecule type" value="Genomic_DNA"/>
</dbReference>
<gene>
    <name evidence="1" type="ORF">METZ01_LOCUS374796</name>
</gene>
<dbReference type="AlphaFoldDB" id="A0A382TJJ8"/>
<organism evidence="1">
    <name type="scientific">marine metagenome</name>
    <dbReference type="NCBI Taxonomy" id="408172"/>
    <lineage>
        <taxon>unclassified sequences</taxon>
        <taxon>metagenomes</taxon>
        <taxon>ecological metagenomes</taxon>
    </lineage>
</organism>
<reference evidence="1" key="1">
    <citation type="submission" date="2018-05" db="EMBL/GenBank/DDBJ databases">
        <authorList>
            <person name="Lanie J.A."/>
            <person name="Ng W.-L."/>
            <person name="Kazmierczak K.M."/>
            <person name="Andrzejewski T.M."/>
            <person name="Davidsen T.M."/>
            <person name="Wayne K.J."/>
            <person name="Tettelin H."/>
            <person name="Glass J.I."/>
            <person name="Rusch D."/>
            <person name="Podicherti R."/>
            <person name="Tsui H.-C.T."/>
            <person name="Winkler M.E."/>
        </authorList>
    </citation>
    <scope>NUCLEOTIDE SEQUENCE</scope>
</reference>
<evidence type="ECO:0000313" key="1">
    <source>
        <dbReference type="EMBL" id="SVD21942.1"/>
    </source>
</evidence>
<accession>A0A382TJJ8</accession>
<name>A0A382TJJ8_9ZZZZ</name>
<sequence length="272" mass="30528">MSKFATMLILFYSLSANLSGDEVTLTGGFYPYETYYIGSIDLETGSTEVPIFSFLLSAPNIVEAYCPKIIFDAAFTITILSPELGFDDETTMIHLEAKGIEMEYPINLENKDFNKNTREILDTRGNNVPINFSDNFEVFDLDKGTELMGSVVSMGRLPDGIYKFIIEYSSFDTGDIDDCSQSDFIHEDFTQDNIIRTEIINITTPSSLNLIYPGGALPDTSQNIIYTPYPIFQWSTEICTSCELFIRVAEFNPELHSSLDEAIEDVTSIPID</sequence>
<protein>
    <submittedName>
        <fullName evidence="1">Uncharacterized protein</fullName>
    </submittedName>
</protein>